<organism evidence="2 3">
    <name type="scientific">Ferruginivarius sediminum</name>
    <dbReference type="NCBI Taxonomy" id="2661937"/>
    <lineage>
        <taxon>Bacteria</taxon>
        <taxon>Pseudomonadati</taxon>
        <taxon>Pseudomonadota</taxon>
        <taxon>Alphaproteobacteria</taxon>
        <taxon>Rhodospirillales</taxon>
        <taxon>Rhodospirillaceae</taxon>
        <taxon>Ferruginivarius</taxon>
    </lineage>
</organism>
<name>A0A369TD33_9PROT</name>
<dbReference type="InterPro" id="IPR005198">
    <property type="entry name" value="Glyco_hydro_76"/>
</dbReference>
<dbReference type="EMBL" id="QPMH01000002">
    <property type="protein sequence ID" value="RDD63261.1"/>
    <property type="molecule type" value="Genomic_DNA"/>
</dbReference>
<proteinExistence type="predicted"/>
<dbReference type="RefSeq" id="WP_114580517.1">
    <property type="nucleotide sequence ID" value="NZ_QPMH01000002.1"/>
</dbReference>
<dbReference type="PIRSF" id="PIRSF006402">
    <property type="entry name" value="UCP006402_thioredoxin"/>
    <property type="match status" value="1"/>
</dbReference>
<dbReference type="CDD" id="cd02955">
    <property type="entry name" value="SSP411"/>
    <property type="match status" value="1"/>
</dbReference>
<dbReference type="GO" id="GO:0005975">
    <property type="term" value="P:carbohydrate metabolic process"/>
    <property type="evidence" value="ECO:0007669"/>
    <property type="project" value="InterPro"/>
</dbReference>
<evidence type="ECO:0000313" key="2">
    <source>
        <dbReference type="EMBL" id="RDD63261.1"/>
    </source>
</evidence>
<dbReference type="InterPro" id="IPR004879">
    <property type="entry name" value="Ssp411-like_TRX"/>
</dbReference>
<protein>
    <submittedName>
        <fullName evidence="2">Thioredoxin domain-containing protein</fullName>
    </submittedName>
</protein>
<dbReference type="Gene3D" id="3.40.30.10">
    <property type="entry name" value="Glutaredoxin"/>
    <property type="match status" value="1"/>
</dbReference>
<dbReference type="PANTHER" id="PTHR42899">
    <property type="entry name" value="SPERMATOGENESIS-ASSOCIATED PROTEIN 20"/>
    <property type="match status" value="1"/>
</dbReference>
<feature type="domain" description="Spermatogenesis-associated protein 20-like TRX" evidence="1">
    <location>
        <begin position="11"/>
        <end position="172"/>
    </location>
</feature>
<keyword evidence="3" id="KW-1185">Reference proteome</keyword>
<evidence type="ECO:0000259" key="1">
    <source>
        <dbReference type="Pfam" id="PF03190"/>
    </source>
</evidence>
<evidence type="ECO:0000313" key="3">
    <source>
        <dbReference type="Proteomes" id="UP000253941"/>
    </source>
</evidence>
<dbReference type="AlphaFoldDB" id="A0A369TD33"/>
<accession>A0A369TD33</accession>
<dbReference type="Proteomes" id="UP000253941">
    <property type="component" value="Unassembled WGS sequence"/>
</dbReference>
<reference evidence="2 3" key="1">
    <citation type="submission" date="2018-07" db="EMBL/GenBank/DDBJ databases">
        <title>Venubactetium sediminum gen. nov., sp. nov., isolated from a marine solar saltern.</title>
        <authorList>
            <person name="Wang S."/>
        </authorList>
    </citation>
    <scope>NUCLEOTIDE SEQUENCE [LARGE SCALE GENOMIC DNA]</scope>
    <source>
        <strain evidence="2 3">WD2A32</strain>
    </source>
</reference>
<dbReference type="Pfam" id="PF03190">
    <property type="entry name" value="Thioredox_DsbH"/>
    <property type="match status" value="1"/>
</dbReference>
<dbReference type="Pfam" id="PF03663">
    <property type="entry name" value="Glyco_hydro_76"/>
    <property type="match status" value="1"/>
</dbReference>
<comment type="caution">
    <text evidence="2">The sequence shown here is derived from an EMBL/GenBank/DDBJ whole genome shotgun (WGS) entry which is preliminary data.</text>
</comment>
<dbReference type="SUPFAM" id="SSF52833">
    <property type="entry name" value="Thioredoxin-like"/>
    <property type="match status" value="1"/>
</dbReference>
<gene>
    <name evidence="2" type="ORF">DRB17_02075</name>
</gene>
<dbReference type="SUPFAM" id="SSF48208">
    <property type="entry name" value="Six-hairpin glycosidases"/>
    <property type="match status" value="1"/>
</dbReference>
<sequence length="684" mass="76590">MPDTIDPARENQLANETSPYLLQHKSNPVDWQPWGTEALAEAKREDKPILLSVGYAACHWCHVMAHESFEDSDVAELMNRHFVNIKVDREERPDLDSIYQQALALLGQHGGWPLTMFLTPDGEPFWGGTYFPKQDMYGRPGFPRVLEAIAQVYRDEPDKVHKNVAAIQNALQDLAKPQRAGVIDLATIDGIADRLAGEIDPQNGGLGSAPKFPQPGILKLLWRSYIRRGQATHREAVELTLRQMSQGGIYDHLGGGYARYAVDERWLVPHFEKMLYDNAQILDLLVWAWQDTKKPLYRQRVYETVGWLLREMIARDADSHPVDAFAATLDADSEGEEGKFYVWDADEIDRILGEDAELFKQLYDVRPGGNWEGKTILNRLHNPNLLDKATENRLAECRKKLFEVRKDRVRPGWDDKVLADWNGLMIAALAEAAAAFEEPAWLEAAQAAFAFVRDTMQVDGRLKHAWRRGKLNHPATLDDYASMAKAALTLFEHTGQAAYLEQAKAWVSVVDRHYWDEEDGGYFFTADDVDDVIVRTKHAHDSAQPSGNGLMLGVLTRLHYLTGDSGYREQAEALIQAFSGELERNFVPLCTLLNNVELLNNAMQVVIVGPRDAAETAALLREVHSACLPDRILQVVADGDALPSNHPAASKQMAEGRATAFVCRGQTCSLPIMEPAGLAQALRA</sequence>
<dbReference type="InterPro" id="IPR024705">
    <property type="entry name" value="Ssp411"/>
</dbReference>
<dbReference type="Gene3D" id="1.50.10.20">
    <property type="match status" value="1"/>
</dbReference>
<dbReference type="InterPro" id="IPR008928">
    <property type="entry name" value="6-hairpin_glycosidase_sf"/>
</dbReference>
<dbReference type="InterPro" id="IPR036249">
    <property type="entry name" value="Thioredoxin-like_sf"/>
</dbReference>
<dbReference type="PANTHER" id="PTHR42899:SF1">
    <property type="entry name" value="SPERMATOGENESIS-ASSOCIATED PROTEIN 20"/>
    <property type="match status" value="1"/>
</dbReference>